<evidence type="ECO:0000256" key="1">
    <source>
        <dbReference type="ARBA" id="ARBA00022801"/>
    </source>
</evidence>
<dbReference type="InterPro" id="IPR029016">
    <property type="entry name" value="GAF-like_dom_sf"/>
</dbReference>
<dbReference type="SMART" id="SM00065">
    <property type="entry name" value="GAF"/>
    <property type="match status" value="1"/>
</dbReference>
<dbReference type="Gene3D" id="3.60.40.10">
    <property type="entry name" value="PPM-type phosphatase domain"/>
    <property type="match status" value="1"/>
</dbReference>
<feature type="region of interest" description="Disordered" evidence="2">
    <location>
        <begin position="1"/>
        <end position="27"/>
    </location>
</feature>
<dbReference type="EMBL" id="UHID01000009">
    <property type="protein sequence ID" value="SUP62101.1"/>
    <property type="molecule type" value="Genomic_DNA"/>
</dbReference>
<name>A0A380PA35_STRGR</name>
<dbReference type="InterPro" id="IPR001932">
    <property type="entry name" value="PPM-type_phosphatase-like_dom"/>
</dbReference>
<dbReference type="InterPro" id="IPR003018">
    <property type="entry name" value="GAF"/>
</dbReference>
<gene>
    <name evidence="4" type="ORF">NCTC7807_05265</name>
</gene>
<protein>
    <submittedName>
        <fullName evidence="4">Magnesium or manganese-dependent protein phosphatase</fullName>
    </submittedName>
</protein>
<dbReference type="InterPro" id="IPR035965">
    <property type="entry name" value="PAS-like_dom_sf"/>
</dbReference>
<dbReference type="SUPFAM" id="SSF81606">
    <property type="entry name" value="PP2C-like"/>
    <property type="match status" value="1"/>
</dbReference>
<accession>A0A380PA35</accession>
<dbReference type="SUPFAM" id="SSF55781">
    <property type="entry name" value="GAF domain-like"/>
    <property type="match status" value="1"/>
</dbReference>
<dbReference type="SUPFAM" id="SSF55874">
    <property type="entry name" value="ATPase domain of HSP90 chaperone/DNA topoisomerase II/histidine kinase"/>
    <property type="match status" value="1"/>
</dbReference>
<dbReference type="SMART" id="SM00331">
    <property type="entry name" value="PP2C_SIG"/>
    <property type="match status" value="1"/>
</dbReference>
<dbReference type="Pfam" id="PF00989">
    <property type="entry name" value="PAS"/>
    <property type="match status" value="1"/>
</dbReference>
<feature type="domain" description="PAS" evidence="3">
    <location>
        <begin position="30"/>
        <end position="85"/>
    </location>
</feature>
<dbReference type="Proteomes" id="UP000254150">
    <property type="component" value="Unassembled WGS sequence"/>
</dbReference>
<dbReference type="PROSITE" id="PS50112">
    <property type="entry name" value="PAS"/>
    <property type="match status" value="1"/>
</dbReference>
<proteinExistence type="predicted"/>
<dbReference type="GO" id="GO:0006355">
    <property type="term" value="P:regulation of DNA-templated transcription"/>
    <property type="evidence" value="ECO:0007669"/>
    <property type="project" value="InterPro"/>
</dbReference>
<dbReference type="Pfam" id="PF08448">
    <property type="entry name" value="PAS_4"/>
    <property type="match status" value="1"/>
</dbReference>
<dbReference type="InterPro" id="IPR013656">
    <property type="entry name" value="PAS_4"/>
</dbReference>
<dbReference type="InterPro" id="IPR036457">
    <property type="entry name" value="PPM-type-like_dom_sf"/>
</dbReference>
<dbReference type="PANTHER" id="PTHR43156:SF2">
    <property type="entry name" value="STAGE II SPORULATION PROTEIN E"/>
    <property type="match status" value="1"/>
</dbReference>
<evidence type="ECO:0000313" key="4">
    <source>
        <dbReference type="EMBL" id="SUP62101.1"/>
    </source>
</evidence>
<reference evidence="4 5" key="1">
    <citation type="submission" date="2018-06" db="EMBL/GenBank/DDBJ databases">
        <authorList>
            <consortium name="Pathogen Informatics"/>
            <person name="Doyle S."/>
        </authorList>
    </citation>
    <scope>NUCLEOTIDE SEQUENCE [LARGE SCALE GENOMIC DNA]</scope>
    <source>
        <strain evidence="4 5">NCTC7807</strain>
    </source>
</reference>
<dbReference type="CDD" id="cd16936">
    <property type="entry name" value="HATPase_RsbW-like"/>
    <property type="match status" value="1"/>
</dbReference>
<dbReference type="Gene3D" id="3.30.565.10">
    <property type="entry name" value="Histidine kinase-like ATPase, C-terminal domain"/>
    <property type="match status" value="1"/>
</dbReference>
<dbReference type="InterPro" id="IPR003594">
    <property type="entry name" value="HATPase_dom"/>
</dbReference>
<dbReference type="Pfam" id="PF07228">
    <property type="entry name" value="SpoIIE"/>
    <property type="match status" value="1"/>
</dbReference>
<evidence type="ECO:0000313" key="5">
    <source>
        <dbReference type="Proteomes" id="UP000254150"/>
    </source>
</evidence>
<keyword evidence="1" id="KW-0378">Hydrolase</keyword>
<sequence>MGGTDPVRGGGDGTMGASEASGGPPEGAAVALVDRRGIVAGWSRAAEGLLERPADEVLGRSVLRLLAEERHVRLPEDGEVVLRHGDFGTVAVRYWAQELQGSGFTLVLAVGSGRAAGAEQAEAVFRALLAQDRLGFILRDADLAVLRTNVLPGEFGGPPQVVGSVLSEVMDGADAARTEETLREVLETGRPLAAQEQHVRSFRPPHHEWSLSYSAVRTEDHEGHPTGVAVFLTDATEHWRAAQRAELRHRASAGVGNSLDIERTAQEIADTLVPRFADLAWVDLADAVLAGEEPPKNTAGGDLLLRRVAVRSADGPWPDQLLPVGATVPPFPDRPMVREVQEGRTIRIDRRAVEELLGDPAHVRLAAPEGGHSLIIAPLFARALLLGAVGVWRAERPDPFEEDDAELLTEIAAQAALSVDNARRYTREHRAVDSLQRRLLPQASTTTRVMETTGSYVPAEAGAEIGGDWFDAIALPSLRTGLVVGDVFGSGLHATATMGRLRTAVQTLADLELAPDEVLTQLDTLVARLAAEAEPGHRDTVGATCLVALHDPVTRCCVMASAGHPPPILALPDGPAHAVDLQPGPPLGVGGLPFETATVDMPPGSVLALYTDGLLRRYAPDLDAATRHLADRLSRLQRSEERLPSLSRGLMAGGDGTPFLDDAALLLARPSALAPGDVASWEFPAEPDAVGAARNAANEKLTEWGLEGNAFVTELIVSELVTNAVRHAGGPIGLRLIRGELLYCEVTDPSNTQPRLRRARTTDEGGRGLFLVAQLSRRWGSRYGQNGKTIWAEQELVEDFPE</sequence>
<dbReference type="Gene3D" id="3.30.450.20">
    <property type="entry name" value="PAS domain"/>
    <property type="match status" value="1"/>
</dbReference>
<dbReference type="InterPro" id="IPR013767">
    <property type="entry name" value="PAS_fold"/>
</dbReference>
<dbReference type="FunFam" id="3.30.450.40:FF:000035">
    <property type="entry name" value="PAS sensor protein"/>
    <property type="match status" value="1"/>
</dbReference>
<dbReference type="InterPro" id="IPR000014">
    <property type="entry name" value="PAS"/>
</dbReference>
<dbReference type="Gene3D" id="3.30.450.40">
    <property type="match status" value="1"/>
</dbReference>
<evidence type="ECO:0000259" key="3">
    <source>
        <dbReference type="PROSITE" id="PS50112"/>
    </source>
</evidence>
<dbReference type="PANTHER" id="PTHR43156">
    <property type="entry name" value="STAGE II SPORULATION PROTEIN E-RELATED"/>
    <property type="match status" value="1"/>
</dbReference>
<dbReference type="InterPro" id="IPR052016">
    <property type="entry name" value="Bact_Sigma-Reg"/>
</dbReference>
<dbReference type="AlphaFoldDB" id="A0A380PA35"/>
<evidence type="ECO:0000256" key="2">
    <source>
        <dbReference type="SAM" id="MobiDB-lite"/>
    </source>
</evidence>
<dbReference type="CDD" id="cd00130">
    <property type="entry name" value="PAS"/>
    <property type="match status" value="1"/>
</dbReference>
<feature type="compositionally biased region" description="Gly residues" evidence="2">
    <location>
        <begin position="1"/>
        <end position="14"/>
    </location>
</feature>
<organism evidence="4 5">
    <name type="scientific">Streptomyces griseus</name>
    <dbReference type="NCBI Taxonomy" id="1911"/>
    <lineage>
        <taxon>Bacteria</taxon>
        <taxon>Bacillati</taxon>
        <taxon>Actinomycetota</taxon>
        <taxon>Actinomycetes</taxon>
        <taxon>Kitasatosporales</taxon>
        <taxon>Streptomycetaceae</taxon>
        <taxon>Streptomyces</taxon>
    </lineage>
</organism>
<dbReference type="SUPFAM" id="SSF55785">
    <property type="entry name" value="PYP-like sensor domain (PAS domain)"/>
    <property type="match status" value="2"/>
</dbReference>
<dbReference type="FunFam" id="3.30.565.10:FF:000028">
    <property type="entry name" value="PAS sensor protein"/>
    <property type="match status" value="1"/>
</dbReference>
<dbReference type="Pfam" id="PF01590">
    <property type="entry name" value="GAF"/>
    <property type="match status" value="1"/>
</dbReference>
<dbReference type="InterPro" id="IPR036890">
    <property type="entry name" value="HATPase_C_sf"/>
</dbReference>
<dbReference type="Pfam" id="PF13581">
    <property type="entry name" value="HATPase_c_2"/>
    <property type="match status" value="1"/>
</dbReference>
<dbReference type="GO" id="GO:0016791">
    <property type="term" value="F:phosphatase activity"/>
    <property type="evidence" value="ECO:0007669"/>
    <property type="project" value="TreeGrafter"/>
</dbReference>